<name>A0ABS3DZP2_9BACI</name>
<protein>
    <recommendedName>
        <fullName evidence="3">DUF3238 domain-containing protein</fullName>
    </recommendedName>
</protein>
<gene>
    <name evidence="1" type="ORF">JF544_16295</name>
</gene>
<evidence type="ECO:0000313" key="1">
    <source>
        <dbReference type="EMBL" id="MBN8236820.1"/>
    </source>
</evidence>
<organism evidence="1 2">
    <name type="scientific">Halobacillus kuroshimensis</name>
    <dbReference type="NCBI Taxonomy" id="302481"/>
    <lineage>
        <taxon>Bacteria</taxon>
        <taxon>Bacillati</taxon>
        <taxon>Bacillota</taxon>
        <taxon>Bacilli</taxon>
        <taxon>Bacillales</taxon>
        <taxon>Bacillaceae</taxon>
        <taxon>Halobacillus</taxon>
    </lineage>
</organism>
<dbReference type="RefSeq" id="WP_206935400.1">
    <property type="nucleotide sequence ID" value="NZ_JAEKJY010000005.1"/>
</dbReference>
<comment type="caution">
    <text evidence="1">The sequence shown here is derived from an EMBL/GenBank/DDBJ whole genome shotgun (WGS) entry which is preliminary data.</text>
</comment>
<evidence type="ECO:0008006" key="3">
    <source>
        <dbReference type="Google" id="ProtNLM"/>
    </source>
</evidence>
<dbReference type="EMBL" id="JAEKJY010000005">
    <property type="protein sequence ID" value="MBN8236820.1"/>
    <property type="molecule type" value="Genomic_DNA"/>
</dbReference>
<keyword evidence="2" id="KW-1185">Reference proteome</keyword>
<reference evidence="1 2" key="1">
    <citation type="submission" date="2020-12" db="EMBL/GenBank/DDBJ databases">
        <title>Oil enriched cultivation method for isolating marine PHA-producing bacteria.</title>
        <authorList>
            <person name="Zheng W."/>
            <person name="Yu S."/>
            <person name="Huang Y."/>
        </authorList>
    </citation>
    <scope>NUCLEOTIDE SEQUENCE [LARGE SCALE GENOMIC DNA]</scope>
    <source>
        <strain evidence="1 2">SY-2-6</strain>
    </source>
</reference>
<sequence length="456" mass="51161">MKRFLVSSVASLALIGGGAQVINAESTDVDLDVGSNQIELDWEDTGENYKVYLKDEIVWEGSDSHFTHENLKSNHPHNYNIEIYENGELEQDLEVRTKTLKNTTLRVQSHNKAPNQSDAFIDAVVNDEGVELTLRGYVKDEYNGKMDLYKNGELIKKNTKGHYIDKEVSAGEQIVYKFVSRTKVSNEKVKSVKEKLKDQGVNELSEKQKKHLLYQPNEYIKLVKVPVEESRNAKSLVENAEKSTSLASNKVSSLSSWSPPAPPAQNQTGFKYRTYIPMRFAKARSLIEGYTEGYQFGGDNRTYNSFSGGTHRTQTDVNITFHSSYSTVHFDKDVTDSTLYDENGNYLDSSPAPSDISYDKGVQSGSTNYIRLKHAAAVGFATAEWATPDINYDIGISTYSDGGFGVSGTRDQAPNHELWWYVPYGEWDPVLLMSGEHQTFYHLTPALPSANISISY</sequence>
<dbReference type="Proteomes" id="UP000663970">
    <property type="component" value="Unassembled WGS sequence"/>
</dbReference>
<proteinExistence type="predicted"/>
<accession>A0ABS3DZP2</accession>
<evidence type="ECO:0000313" key="2">
    <source>
        <dbReference type="Proteomes" id="UP000663970"/>
    </source>
</evidence>